<keyword evidence="2" id="KW-1185">Reference proteome</keyword>
<evidence type="ECO:0000313" key="2">
    <source>
        <dbReference type="Proteomes" id="UP000828048"/>
    </source>
</evidence>
<dbReference type="EMBL" id="CM037162">
    <property type="protein sequence ID" value="KAH7863288.1"/>
    <property type="molecule type" value="Genomic_DNA"/>
</dbReference>
<accession>A0ACB7ZBL3</accession>
<name>A0ACB7ZBL3_9ERIC</name>
<organism evidence="1 2">
    <name type="scientific">Vaccinium darrowii</name>
    <dbReference type="NCBI Taxonomy" id="229202"/>
    <lineage>
        <taxon>Eukaryota</taxon>
        <taxon>Viridiplantae</taxon>
        <taxon>Streptophyta</taxon>
        <taxon>Embryophyta</taxon>
        <taxon>Tracheophyta</taxon>
        <taxon>Spermatophyta</taxon>
        <taxon>Magnoliopsida</taxon>
        <taxon>eudicotyledons</taxon>
        <taxon>Gunneridae</taxon>
        <taxon>Pentapetalae</taxon>
        <taxon>asterids</taxon>
        <taxon>Ericales</taxon>
        <taxon>Ericaceae</taxon>
        <taxon>Vaccinioideae</taxon>
        <taxon>Vaccinieae</taxon>
        <taxon>Vaccinium</taxon>
    </lineage>
</organism>
<proteinExistence type="predicted"/>
<reference evidence="1 2" key="1">
    <citation type="journal article" date="2021" name="Hortic Res">
        <title>High-quality reference genome and annotation aids understanding of berry development for evergreen blueberry (Vaccinium darrowii).</title>
        <authorList>
            <person name="Yu J."/>
            <person name="Hulse-Kemp A.M."/>
            <person name="Babiker E."/>
            <person name="Staton M."/>
        </authorList>
    </citation>
    <scope>NUCLEOTIDE SEQUENCE [LARGE SCALE GENOMIC DNA]</scope>
    <source>
        <strain evidence="2">cv. NJ 8807/NJ 8810</strain>
        <tissue evidence="1">Young leaf</tissue>
    </source>
</reference>
<gene>
    <name evidence="1" type="ORF">Vadar_015754</name>
</gene>
<dbReference type="Proteomes" id="UP000828048">
    <property type="component" value="Chromosome 12"/>
</dbReference>
<evidence type="ECO:0000313" key="1">
    <source>
        <dbReference type="EMBL" id="KAH7863288.1"/>
    </source>
</evidence>
<protein>
    <submittedName>
        <fullName evidence="1">Uncharacterized protein</fullName>
    </submittedName>
</protein>
<sequence>MASLYCSVRPSPSVMGFRLPNRNTSTTIPAIGAYLSPTPLNLGFKNAARLQVRQSSFSVFALNTNPPEGKLNGTYLDHLNLEDEEKTYLDRLDLEEEEKTLLDRLDLEKEEKSSSEEKEKTDQDRPDDLTYQERLDSHQSEAGLPDAIQTGIGELNGLPVALGVLDFRFIAGTMGSVVGEKITRLTEYATREFLPLIIVCASGGARIQEGSLSLMQMGKISCALYNYQLDARRSYISILTSPTTGGVTASFGMLGKVIIAEPEATIAFAGKRVIEETLNIKVPEVAISLSFCKPSLLFSLQIVTCKKEKSSRIMASLLCAVCPSPSVIGFRRPNRKPSTTVLAIGANLSPTPLNLRFKNAARLQVRQSSFALFASNTNPPDQDSLRGKSDGTATSNGRQGPPFLTILAGVVVFLLILTRLKISVTMAMASLLSSICPSPSVLGFRRPNRKPSITVLSIAANLSSSPLNLRFKNAARLQVRQSSFAVFASNTNPPDQDRHDLEEEEKTYLDRLDLEEEEKALEKEEKSSSEEKEKTDQDRPDDLTYQERLDSHQSEAGLPDAIQTGIGELNGLPVALGVLDFRFIAGTMGSVVGEKITRLTEYATREFLPLIIVCASGGARIQEGSLSLMQMGKISCALYNYQLDARRFYISILTSPTTGGVTASFGMLGKIVIAEPEATIAFAGKRVIEETLNIEVPEGVQQTEYLFTQGAFDLILPRFYLKRILYLIYKLNQYTLDFA</sequence>
<comment type="caution">
    <text evidence="1">The sequence shown here is derived from an EMBL/GenBank/DDBJ whole genome shotgun (WGS) entry which is preliminary data.</text>
</comment>